<dbReference type="HOGENOM" id="CLU_115968_4_0_1"/>
<dbReference type="Pfam" id="PF16850">
    <property type="entry name" value="Inhibitor_I66"/>
    <property type="match status" value="1"/>
</dbReference>
<keyword evidence="2" id="KW-1185">Reference proteome</keyword>
<sequence>MPNNIKADAEVVISSALNGAGGNPYVGISLILPTILPVNLISRSSDIRPPKFILRRVEGDIYTLTINGMQVVELEGKVFAVVEGRAQEWVIRYRELQDAYTIVKRLDEPGENGWIAPTDGKGPQISVGPLGKTPTAPPGYLESELYRFYFPDE</sequence>
<protein>
    <submittedName>
        <fullName evidence="1">Uncharacterized protein</fullName>
    </submittedName>
</protein>
<dbReference type="STRING" id="870435.A0A0C3PEL7"/>
<dbReference type="OrthoDB" id="3439489at2759"/>
<reference evidence="2" key="2">
    <citation type="submission" date="2015-01" db="EMBL/GenBank/DDBJ databases">
        <title>Evolutionary Origins and Diversification of the Mycorrhizal Mutualists.</title>
        <authorList>
            <consortium name="DOE Joint Genome Institute"/>
            <consortium name="Mycorrhizal Genomics Consortium"/>
            <person name="Kohler A."/>
            <person name="Kuo A."/>
            <person name="Nagy L.G."/>
            <person name="Floudas D."/>
            <person name="Copeland A."/>
            <person name="Barry K.W."/>
            <person name="Cichocki N."/>
            <person name="Veneault-Fourrey C."/>
            <person name="LaButti K."/>
            <person name="Lindquist E.A."/>
            <person name="Lipzen A."/>
            <person name="Lundell T."/>
            <person name="Morin E."/>
            <person name="Murat C."/>
            <person name="Riley R."/>
            <person name="Ohm R."/>
            <person name="Sun H."/>
            <person name="Tunlid A."/>
            <person name="Henrissat B."/>
            <person name="Grigoriev I.V."/>
            <person name="Hibbett D.S."/>
            <person name="Martin F."/>
        </authorList>
    </citation>
    <scope>NUCLEOTIDE SEQUENCE [LARGE SCALE GENOMIC DNA]</scope>
    <source>
        <strain evidence="2">Marx 270</strain>
    </source>
</reference>
<reference evidence="1 2" key="1">
    <citation type="submission" date="2014-04" db="EMBL/GenBank/DDBJ databases">
        <authorList>
            <consortium name="DOE Joint Genome Institute"/>
            <person name="Kuo A."/>
            <person name="Kohler A."/>
            <person name="Costa M.D."/>
            <person name="Nagy L.G."/>
            <person name="Floudas D."/>
            <person name="Copeland A."/>
            <person name="Barry K.W."/>
            <person name="Cichocki N."/>
            <person name="Veneault-Fourrey C."/>
            <person name="LaButti K."/>
            <person name="Lindquist E.A."/>
            <person name="Lipzen A."/>
            <person name="Lundell T."/>
            <person name="Morin E."/>
            <person name="Murat C."/>
            <person name="Sun H."/>
            <person name="Tunlid A."/>
            <person name="Henrissat B."/>
            <person name="Grigoriev I.V."/>
            <person name="Hibbett D.S."/>
            <person name="Martin F."/>
            <person name="Nordberg H.P."/>
            <person name="Cantor M.N."/>
            <person name="Hua S.X."/>
        </authorList>
    </citation>
    <scope>NUCLEOTIDE SEQUENCE [LARGE SCALE GENOMIC DNA]</scope>
    <source>
        <strain evidence="1 2">Marx 270</strain>
    </source>
</reference>
<accession>A0A0C3PEL7</accession>
<organism evidence="1 2">
    <name type="scientific">Pisolithus tinctorius Marx 270</name>
    <dbReference type="NCBI Taxonomy" id="870435"/>
    <lineage>
        <taxon>Eukaryota</taxon>
        <taxon>Fungi</taxon>
        <taxon>Dikarya</taxon>
        <taxon>Basidiomycota</taxon>
        <taxon>Agaricomycotina</taxon>
        <taxon>Agaricomycetes</taxon>
        <taxon>Agaricomycetidae</taxon>
        <taxon>Boletales</taxon>
        <taxon>Sclerodermatineae</taxon>
        <taxon>Pisolithaceae</taxon>
        <taxon>Pisolithus</taxon>
    </lineage>
</organism>
<dbReference type="InParanoid" id="A0A0C3PEL7"/>
<name>A0A0C3PEL7_PISTI</name>
<dbReference type="EMBL" id="KN831948">
    <property type="protein sequence ID" value="KIO12270.1"/>
    <property type="molecule type" value="Genomic_DNA"/>
</dbReference>
<dbReference type="Gene3D" id="2.80.10.50">
    <property type="match status" value="1"/>
</dbReference>
<proteinExistence type="predicted"/>
<dbReference type="GO" id="GO:0004867">
    <property type="term" value="F:serine-type endopeptidase inhibitor activity"/>
    <property type="evidence" value="ECO:0007669"/>
    <property type="project" value="InterPro"/>
</dbReference>
<dbReference type="CDD" id="cd23428">
    <property type="entry name" value="beta-trefoil_Ricin_SPI"/>
    <property type="match status" value="1"/>
</dbReference>
<evidence type="ECO:0000313" key="2">
    <source>
        <dbReference type="Proteomes" id="UP000054217"/>
    </source>
</evidence>
<dbReference type="Proteomes" id="UP000054217">
    <property type="component" value="Unassembled WGS sequence"/>
</dbReference>
<dbReference type="AlphaFoldDB" id="A0A0C3PEL7"/>
<gene>
    <name evidence="1" type="ORF">M404DRAFT_994189</name>
</gene>
<evidence type="ECO:0000313" key="1">
    <source>
        <dbReference type="EMBL" id="KIO12270.1"/>
    </source>
</evidence>
<dbReference type="InterPro" id="IPR031755">
    <property type="entry name" value="Inhibitor_I66"/>
</dbReference>